<evidence type="ECO:0000259" key="2">
    <source>
        <dbReference type="Pfam" id="PF22725"/>
    </source>
</evidence>
<evidence type="ECO:0000259" key="1">
    <source>
        <dbReference type="Pfam" id="PF01408"/>
    </source>
</evidence>
<organism evidence="3 4">
    <name type="scientific">Mucilaginibacter aquariorum</name>
    <dbReference type="NCBI Taxonomy" id="2967225"/>
    <lineage>
        <taxon>Bacteria</taxon>
        <taxon>Pseudomonadati</taxon>
        <taxon>Bacteroidota</taxon>
        <taxon>Sphingobacteriia</taxon>
        <taxon>Sphingobacteriales</taxon>
        <taxon>Sphingobacteriaceae</taxon>
        <taxon>Mucilaginibacter</taxon>
    </lineage>
</organism>
<sequence length="351" mass="39359">MVNVGIIGYGYWGPNLVRNFSLTSDCRVVAIADSRPERLIAAAKLAPGIVVYKNADDIINHPNIDAVIIATPVFTHFELAKKVLSKGKHVLIEKPMTSSVIEAEILINMAIQRGLLLMVDHTFLYTGAVVKMKQLVENQELGNIKYFDSTRINLGLFQPDINVLWDLAPHDISILNYIIDEPPYSVNATGVTHTNNTIENIAYLTINYNSGFIAHFNCSWTSPVKVRNMLIGGDRKMILYNDMEPTEKIKIYDTGYNHINDEDKKRVLVDYRTGDIHVPKLNTTEALSEMASDFITCIQEKKQPKSSCKIGLDVMKILEASNKSIKNKGCEVVLNGIDRSIEKKHTQVLIN</sequence>
<dbReference type="Proteomes" id="UP001204376">
    <property type="component" value="Unassembled WGS sequence"/>
</dbReference>
<dbReference type="Pfam" id="PF22725">
    <property type="entry name" value="GFO_IDH_MocA_C3"/>
    <property type="match status" value="1"/>
</dbReference>
<dbReference type="Gene3D" id="3.30.360.10">
    <property type="entry name" value="Dihydrodipicolinate Reductase, domain 2"/>
    <property type="match status" value="1"/>
</dbReference>
<dbReference type="InterPro" id="IPR036291">
    <property type="entry name" value="NAD(P)-bd_dom_sf"/>
</dbReference>
<dbReference type="RefSeq" id="WP_256536678.1">
    <property type="nucleotide sequence ID" value="NZ_JANHOH010000001.1"/>
</dbReference>
<dbReference type="InterPro" id="IPR055170">
    <property type="entry name" value="GFO_IDH_MocA-like_dom"/>
</dbReference>
<dbReference type="InterPro" id="IPR051450">
    <property type="entry name" value="Gfo/Idh/MocA_Oxidoreductases"/>
</dbReference>
<dbReference type="Gene3D" id="3.40.50.720">
    <property type="entry name" value="NAD(P)-binding Rossmann-like Domain"/>
    <property type="match status" value="1"/>
</dbReference>
<dbReference type="Pfam" id="PF01408">
    <property type="entry name" value="GFO_IDH_MocA"/>
    <property type="match status" value="1"/>
</dbReference>
<feature type="domain" description="GFO/IDH/MocA-like oxidoreductase" evidence="2">
    <location>
        <begin position="130"/>
        <end position="237"/>
    </location>
</feature>
<keyword evidence="4" id="KW-1185">Reference proteome</keyword>
<protein>
    <submittedName>
        <fullName evidence="3">Gfo/Idh/MocA family oxidoreductase</fullName>
    </submittedName>
</protein>
<name>A0ABT1SVV0_9SPHI</name>
<reference evidence="3 4" key="1">
    <citation type="submission" date="2022-07" db="EMBL/GenBank/DDBJ databases">
        <title>Mucilaginibacter sp. JC4.</title>
        <authorList>
            <person name="Le V."/>
            <person name="Ko S.-R."/>
            <person name="Ahn C.-Y."/>
            <person name="Oh H.-M."/>
        </authorList>
    </citation>
    <scope>NUCLEOTIDE SEQUENCE [LARGE SCALE GENOMIC DNA]</scope>
    <source>
        <strain evidence="3 4">JC4</strain>
    </source>
</reference>
<evidence type="ECO:0000313" key="4">
    <source>
        <dbReference type="Proteomes" id="UP001204376"/>
    </source>
</evidence>
<dbReference type="PANTHER" id="PTHR43377">
    <property type="entry name" value="BILIVERDIN REDUCTASE A"/>
    <property type="match status" value="1"/>
</dbReference>
<feature type="domain" description="Gfo/Idh/MocA-like oxidoreductase N-terminal" evidence="1">
    <location>
        <begin position="2"/>
        <end position="121"/>
    </location>
</feature>
<accession>A0ABT1SVV0</accession>
<dbReference type="InterPro" id="IPR000683">
    <property type="entry name" value="Gfo/Idh/MocA-like_OxRdtase_N"/>
</dbReference>
<dbReference type="EMBL" id="JANHOH010000001">
    <property type="protein sequence ID" value="MCQ6956462.1"/>
    <property type="molecule type" value="Genomic_DNA"/>
</dbReference>
<dbReference type="PANTHER" id="PTHR43377:SF6">
    <property type="entry name" value="GFO_IDH_MOCA-LIKE OXIDOREDUCTASE N-TERMINAL DOMAIN-CONTAINING PROTEIN"/>
    <property type="match status" value="1"/>
</dbReference>
<gene>
    <name evidence="3" type="ORF">NPE20_00755</name>
</gene>
<dbReference type="SUPFAM" id="SSF51735">
    <property type="entry name" value="NAD(P)-binding Rossmann-fold domains"/>
    <property type="match status" value="1"/>
</dbReference>
<evidence type="ECO:0000313" key="3">
    <source>
        <dbReference type="EMBL" id="MCQ6956462.1"/>
    </source>
</evidence>
<dbReference type="SUPFAM" id="SSF55347">
    <property type="entry name" value="Glyceraldehyde-3-phosphate dehydrogenase-like, C-terminal domain"/>
    <property type="match status" value="1"/>
</dbReference>
<comment type="caution">
    <text evidence="3">The sequence shown here is derived from an EMBL/GenBank/DDBJ whole genome shotgun (WGS) entry which is preliminary data.</text>
</comment>
<proteinExistence type="predicted"/>